<dbReference type="CDD" id="cd01833">
    <property type="entry name" value="XynB_like"/>
    <property type="match status" value="1"/>
</dbReference>
<dbReference type="STRING" id="342668.A0A1B8G7C1"/>
<dbReference type="GO" id="GO:0004622">
    <property type="term" value="F:phosphatidylcholine lysophospholipase activity"/>
    <property type="evidence" value="ECO:0007669"/>
    <property type="project" value="TreeGrafter"/>
</dbReference>
<keyword evidence="2" id="KW-0472">Membrane</keyword>
<evidence type="ECO:0000256" key="2">
    <source>
        <dbReference type="SAM" id="Phobius"/>
    </source>
</evidence>
<evidence type="ECO:0000259" key="3">
    <source>
        <dbReference type="Pfam" id="PF13472"/>
    </source>
</evidence>
<keyword evidence="2" id="KW-0812">Transmembrane</keyword>
<reference evidence="4 5" key="1">
    <citation type="submission" date="2016-03" db="EMBL/GenBank/DDBJ databases">
        <title>Comparative genomics of Pseudogymnoascus destructans, the fungus causing white-nose syndrome of bats.</title>
        <authorList>
            <person name="Palmer J.M."/>
            <person name="Drees K.P."/>
            <person name="Foster J.T."/>
            <person name="Lindner D.L."/>
        </authorList>
    </citation>
    <scope>NUCLEOTIDE SEQUENCE [LARGE SCALE GENOMIC DNA]</scope>
    <source>
        <strain evidence="4 5">UAMH 10579</strain>
    </source>
</reference>
<dbReference type="PANTHER" id="PTHR30383:SF31">
    <property type="entry name" value="SGNH HYDROLASE-TYPE ESTERASE DOMAIN-CONTAINING PROTEIN-RELATED"/>
    <property type="match status" value="1"/>
</dbReference>
<gene>
    <name evidence="4" type="ORF">VE01_10220</name>
</gene>
<reference evidence="5" key="2">
    <citation type="journal article" date="2018" name="Nat. Commun.">
        <title>Extreme sensitivity to ultraviolet light in the fungal pathogen causing white-nose syndrome of bats.</title>
        <authorList>
            <person name="Palmer J.M."/>
            <person name="Drees K.P."/>
            <person name="Foster J.T."/>
            <person name="Lindner D.L."/>
        </authorList>
    </citation>
    <scope>NUCLEOTIDE SEQUENCE [LARGE SCALE GENOMIC DNA]</scope>
    <source>
        <strain evidence="5">UAMH 10579</strain>
    </source>
</reference>
<dbReference type="SUPFAM" id="SSF52266">
    <property type="entry name" value="SGNH hydrolase"/>
    <property type="match status" value="1"/>
</dbReference>
<dbReference type="Gene3D" id="2.130.10.130">
    <property type="entry name" value="Integrin alpha, N-terminal"/>
    <property type="match status" value="2"/>
</dbReference>
<dbReference type="RefSeq" id="XP_018125458.1">
    <property type="nucleotide sequence ID" value="XM_018279624.2"/>
</dbReference>
<name>A0A1B8G7C1_9PEZI</name>
<dbReference type="AlphaFoldDB" id="A0A1B8G7C1"/>
<dbReference type="Proteomes" id="UP000091956">
    <property type="component" value="Unassembled WGS sequence"/>
</dbReference>
<evidence type="ECO:0000313" key="4">
    <source>
        <dbReference type="EMBL" id="OBT91725.1"/>
    </source>
</evidence>
<dbReference type="EMBL" id="KV460281">
    <property type="protein sequence ID" value="OBT91725.1"/>
    <property type="molecule type" value="Genomic_DNA"/>
</dbReference>
<organism evidence="4 5">
    <name type="scientific">Pseudogymnoascus verrucosus</name>
    <dbReference type="NCBI Taxonomy" id="342668"/>
    <lineage>
        <taxon>Eukaryota</taxon>
        <taxon>Fungi</taxon>
        <taxon>Dikarya</taxon>
        <taxon>Ascomycota</taxon>
        <taxon>Pezizomycotina</taxon>
        <taxon>Leotiomycetes</taxon>
        <taxon>Thelebolales</taxon>
        <taxon>Thelebolaceae</taxon>
        <taxon>Pseudogymnoascus</taxon>
    </lineage>
</organism>
<dbReference type="InterPro" id="IPR036514">
    <property type="entry name" value="SGNH_hydro_sf"/>
</dbReference>
<dbReference type="Pfam" id="PF13472">
    <property type="entry name" value="Lipase_GDSL_2"/>
    <property type="match status" value="1"/>
</dbReference>
<evidence type="ECO:0000256" key="1">
    <source>
        <dbReference type="ARBA" id="ARBA00022729"/>
    </source>
</evidence>
<feature type="domain" description="SGNH hydrolase-type esterase" evidence="3">
    <location>
        <begin position="51"/>
        <end position="228"/>
    </location>
</feature>
<dbReference type="GeneID" id="28843606"/>
<dbReference type="InterPro" id="IPR013830">
    <property type="entry name" value="SGNH_hydro"/>
</dbReference>
<proteinExistence type="predicted"/>
<keyword evidence="2" id="KW-1133">Transmembrane helix</keyword>
<feature type="transmembrane region" description="Helical" evidence="2">
    <location>
        <begin position="7"/>
        <end position="27"/>
    </location>
</feature>
<keyword evidence="1" id="KW-0732">Signal</keyword>
<dbReference type="InterPro" id="IPR013517">
    <property type="entry name" value="FG-GAP"/>
</dbReference>
<dbReference type="PANTHER" id="PTHR30383">
    <property type="entry name" value="THIOESTERASE 1/PROTEASE 1/LYSOPHOSPHOLIPASE L1"/>
    <property type="match status" value="1"/>
</dbReference>
<dbReference type="OrthoDB" id="3427977at2759"/>
<evidence type="ECO:0000313" key="5">
    <source>
        <dbReference type="Proteomes" id="UP000091956"/>
    </source>
</evidence>
<dbReference type="SUPFAM" id="SSF69318">
    <property type="entry name" value="Integrin alpha N-terminal domain"/>
    <property type="match status" value="1"/>
</dbReference>
<keyword evidence="5" id="KW-1185">Reference proteome</keyword>
<dbReference type="Pfam" id="PF13517">
    <property type="entry name" value="FG-GAP_3"/>
    <property type="match status" value="3"/>
</dbReference>
<dbReference type="InterPro" id="IPR051532">
    <property type="entry name" value="Ester_Hydrolysis_Enzymes"/>
</dbReference>
<dbReference type="InterPro" id="IPR028994">
    <property type="entry name" value="Integrin_alpha_N"/>
</dbReference>
<accession>A0A1B8G7C1</accession>
<protein>
    <recommendedName>
        <fullName evidence="3">SGNH hydrolase-type esterase domain-containing protein</fullName>
    </recommendedName>
</protein>
<dbReference type="Gene3D" id="3.40.50.1110">
    <property type="entry name" value="SGNH hydrolase"/>
    <property type="match status" value="1"/>
</dbReference>
<sequence>MVSFKIAYAKYGVLISLCASTVAIPFYSGNSSFPEDISRRAANYYLRIMPLGASITKGQGVPGADNNGYRKFLRDQLRFDGWQVNMVGSQPGGTMQDNDSEGYPGAIIAEVAGHAEFALSTFKPNAVLINAGTNDATKDHDVSTAGDRMKDMIMNCFIKVPSTVVILSTLLPNSIAPGKVAEINDQYRNIAAKFRNDGFHIILAEMDDGFISINEIFDKTHPNPSGYQKMAAVWHHAINQADKKGWLVQPSSDVTFQDGTYGKTCPKVLGSGSADPRSGMQILTANSGLIYNDGNYVHRSTAMGVIHSHVGKEAISNTDFFLAQLVSLQKVGRGGERDDIVYVDGSALKITMFINQGDGTFGPEVKIDVHDSCPVAGVRWGDVNNDGLDDFICIGEAGNMYVSINQGGNPPTFKSLGGIYKSSPEGYTRDYVRLGDIDGDGRLDYCVVNNSNDVWCWRNGGLSDKAEYWQNLGKVFTGSKYVDGQKGRFVDINGDGRSDWLLVNKYGQVVTYINQRGDGDGLVPKWLEAVVTHAGMGKGVLRDENILFGQVYGERADYVFVEQPYEPFTMFKDLKCWKNDGGGGKHQKGDGAHWGDMDGNGNDDYVWISPDGKVAIFRNLHQPPDTSKFKTGGGWDAAHVNLETGYDRRALHIGDWDGDGKADIIAVEKGSGAVTVWKTSYAGNKFSFAKQVIPNSGKCNQGWGVGLFDIGVIFADLTGNGRVDYLCMKPDGTTEAWLNDDGSDLRSVGQIKFSEKFDRANHRFADVNGDGRADFLWVDKFNGDTKVWENLGELPNGERVGGSSFRWSLKGTVYKGSSRGSNMHFPNIGGVGRADIVDVNPTTAKGFIWFNSCPGGGDDGEGPVPDPMLPAYNPSGPIDPTDPDDKVNANKFCSKNEGSWSPELWNELQVGTWLDQRTRWYSGRPEGWPRPKTNSWDAGVPRVISNFRLLTEDEFFNWLPSCLSILETCIILAVHLKENCETDWERAYSLFAMANFARFIQRFVKVYKSEAGNTAYDLPTMAKILIAEQNKGLAISDGAWLTMAGGAVTAITAFMPGFGGMAGAAASGIFGMASAFADGAAQIHDPGFTSFANLSTTFGDMQDLVVDTVDIYFQKMFFAHPATGNIEQGTQLSNILKSGVFSNQYIGMLDTDTGIRDPTPGYVEFDRKLMRKMIKAPIISEIWNSQRMFIVKFRQGLLDYT</sequence>